<keyword evidence="6" id="KW-0547">Nucleotide-binding</keyword>
<dbReference type="InterPro" id="IPR024461">
    <property type="entry name" value="CCDC90-like"/>
</dbReference>
<evidence type="ECO:0000256" key="7">
    <source>
        <dbReference type="ARBA" id="ARBA00022946"/>
    </source>
</evidence>
<feature type="coiled-coil region" evidence="13">
    <location>
        <begin position="443"/>
        <end position="474"/>
    </location>
</feature>
<evidence type="ECO:0000256" key="2">
    <source>
        <dbReference type="ARBA" id="ARBA00004173"/>
    </source>
</evidence>
<keyword evidence="9 13" id="KW-0175">Coiled coil</keyword>
<dbReference type="GO" id="GO:1990131">
    <property type="term" value="C:Gtr1-Gtr2 GTPase complex"/>
    <property type="evidence" value="ECO:0007669"/>
    <property type="project" value="TreeGrafter"/>
</dbReference>
<dbReference type="FunFam" id="1.20.5.340:FF:000018">
    <property type="entry name" value="Mitochondrial protein FMP32"/>
    <property type="match status" value="1"/>
</dbReference>
<evidence type="ECO:0000256" key="1">
    <source>
        <dbReference type="ARBA" id="ARBA00004167"/>
    </source>
</evidence>
<comment type="similarity">
    <text evidence="4">Belongs to the GTR/RAG GTP-binding protein family.</text>
</comment>
<evidence type="ECO:0000256" key="9">
    <source>
        <dbReference type="ARBA" id="ARBA00023054"/>
    </source>
</evidence>
<dbReference type="GO" id="GO:0003924">
    <property type="term" value="F:GTPase activity"/>
    <property type="evidence" value="ECO:0007669"/>
    <property type="project" value="TreeGrafter"/>
</dbReference>
<keyword evidence="12 14" id="KW-0472">Membrane</keyword>
<dbReference type="SUPFAM" id="SSF52540">
    <property type="entry name" value="P-loop containing nucleoside triphosphate hydrolases"/>
    <property type="match status" value="1"/>
</dbReference>
<evidence type="ECO:0000256" key="3">
    <source>
        <dbReference type="ARBA" id="ARBA00007224"/>
    </source>
</evidence>
<protein>
    <submittedName>
        <fullName evidence="15">GTP-binding protein gtr1</fullName>
    </submittedName>
</protein>
<dbReference type="GO" id="GO:0005525">
    <property type="term" value="F:GTP binding"/>
    <property type="evidence" value="ECO:0007669"/>
    <property type="project" value="UniProtKB-KW"/>
</dbReference>
<keyword evidence="8 14" id="KW-1133">Transmembrane helix</keyword>
<dbReference type="InterPro" id="IPR006762">
    <property type="entry name" value="Gtr1_RagA"/>
</dbReference>
<evidence type="ECO:0000313" key="15">
    <source>
        <dbReference type="EMBL" id="WFD25562.1"/>
    </source>
</evidence>
<dbReference type="Gene3D" id="1.20.5.340">
    <property type="match status" value="1"/>
</dbReference>
<dbReference type="GO" id="GO:0005739">
    <property type="term" value="C:mitochondrion"/>
    <property type="evidence" value="ECO:0007669"/>
    <property type="project" value="UniProtKB-SubCell"/>
</dbReference>
<comment type="subcellular location">
    <subcellularLocation>
        <location evidence="1">Membrane</location>
        <topology evidence="1">Single-pass membrane protein</topology>
    </subcellularLocation>
    <subcellularLocation>
        <location evidence="2">Mitochondrion</location>
    </subcellularLocation>
</comment>
<evidence type="ECO:0000256" key="13">
    <source>
        <dbReference type="SAM" id="Coils"/>
    </source>
</evidence>
<dbReference type="Pfam" id="PF07798">
    <property type="entry name" value="CCDC90-like"/>
    <property type="match status" value="1"/>
</dbReference>
<keyword evidence="16" id="KW-1185">Reference proteome</keyword>
<dbReference type="GO" id="GO:1904263">
    <property type="term" value="P:positive regulation of TORC1 signaling"/>
    <property type="evidence" value="ECO:0007669"/>
    <property type="project" value="TreeGrafter"/>
</dbReference>
<dbReference type="FunFam" id="3.40.50.300:FF:002028">
    <property type="entry name" value="Related to GTR1-GTP-binding protein"/>
    <property type="match status" value="1"/>
</dbReference>
<dbReference type="Gene3D" id="3.40.50.300">
    <property type="entry name" value="P-loop containing nucleotide triphosphate hydrolases"/>
    <property type="match status" value="1"/>
</dbReference>
<evidence type="ECO:0000256" key="14">
    <source>
        <dbReference type="SAM" id="Phobius"/>
    </source>
</evidence>
<dbReference type="Proteomes" id="UP001213623">
    <property type="component" value="Chromosome 1"/>
</dbReference>
<dbReference type="InterPro" id="IPR027417">
    <property type="entry name" value="P-loop_NTPase"/>
</dbReference>
<evidence type="ECO:0000256" key="5">
    <source>
        <dbReference type="ARBA" id="ARBA00022692"/>
    </source>
</evidence>
<evidence type="ECO:0000256" key="12">
    <source>
        <dbReference type="ARBA" id="ARBA00023136"/>
    </source>
</evidence>
<dbReference type="PANTHER" id="PTHR11259">
    <property type="entry name" value="RAS-RELATED GTP BINDING RAG/GTR YEAST"/>
    <property type="match status" value="1"/>
</dbReference>
<dbReference type="InterPro" id="IPR039397">
    <property type="entry name" value="RagA/B"/>
</dbReference>
<dbReference type="GO" id="GO:0009267">
    <property type="term" value="P:cellular response to starvation"/>
    <property type="evidence" value="ECO:0007669"/>
    <property type="project" value="TreeGrafter"/>
</dbReference>
<evidence type="ECO:0000256" key="10">
    <source>
        <dbReference type="ARBA" id="ARBA00023128"/>
    </source>
</evidence>
<evidence type="ECO:0000313" key="16">
    <source>
        <dbReference type="Proteomes" id="UP001213623"/>
    </source>
</evidence>
<dbReference type="Pfam" id="PF04670">
    <property type="entry name" value="Gtr1_RagA"/>
    <property type="match status" value="1"/>
</dbReference>
<reference evidence="15" key="1">
    <citation type="submission" date="2023-03" db="EMBL/GenBank/DDBJ databases">
        <title>Mating type loci evolution in Malassezia.</title>
        <authorList>
            <person name="Coelho M.A."/>
        </authorList>
    </citation>
    <scope>NUCLEOTIDE SEQUENCE</scope>
    <source>
        <strain evidence="15">CBS 9557</strain>
    </source>
</reference>
<dbReference type="AlphaFoldDB" id="A0AAF0EP04"/>
<keyword evidence="11" id="KW-0342">GTP-binding</keyword>
<dbReference type="CDD" id="cd11384">
    <property type="entry name" value="RagA_like"/>
    <property type="match status" value="1"/>
</dbReference>
<feature type="transmembrane region" description="Helical" evidence="14">
    <location>
        <begin position="522"/>
        <end position="541"/>
    </location>
</feature>
<sequence>MKRKILLMGKSGTGKTSMRSLIFSSYRSEDTQRLGSTIEVEHSHVRFPGNLVLNLWDCGGQKSYMESYMNSQRSQVFSAVAALIYVVDVVSTDEEAGDGREWETDLRYFRDCVSALQSHSPDAEVFCLLHKMDLIEPSRRQSIYRSRVADLRRKTREVLQEHASSPQARDMIHLQCFATSIWDATLYKAWSSIVHAIVPDVERFDEHLEQLGELCSAAEVILFEKATFLVMSHYSCLTDEAPAGTHAPDVHMVQAQSTQDSEEALLDGLSKSMLPNTSDTPPAPAGLLASDRFERVSELVKQFKIRCLESQYQVKALELRTPTFLAYMDTLTSSTYILIVVLDPRIPRAGRLAPLWGALVRAPSVRHAHFDSNAFVQRLEKAGITRQQADVLVTALSDVINESAENIARGLVRRDEAERLNYTQKVDFAKLKSEIQLLERSDFVLMKSENERLMADVEKLKQRLREEIARTTAGVRLDLNLEKGRIRDESSVHALKIKEVDTRIESEIAGVRTSIQSAKFNVLQYLVGVATGAGALLLAYLRMFR</sequence>
<evidence type="ECO:0000256" key="6">
    <source>
        <dbReference type="ARBA" id="ARBA00022741"/>
    </source>
</evidence>
<accession>A0AAF0EP04</accession>
<name>A0AAF0EP04_9BASI</name>
<evidence type="ECO:0000256" key="8">
    <source>
        <dbReference type="ARBA" id="ARBA00022989"/>
    </source>
</evidence>
<keyword evidence="10" id="KW-0496">Mitochondrion</keyword>
<evidence type="ECO:0000256" key="4">
    <source>
        <dbReference type="ARBA" id="ARBA00007756"/>
    </source>
</evidence>
<dbReference type="GO" id="GO:0005634">
    <property type="term" value="C:nucleus"/>
    <property type="evidence" value="ECO:0007669"/>
    <property type="project" value="TreeGrafter"/>
</dbReference>
<dbReference type="Gene3D" id="3.30.450.190">
    <property type="match status" value="1"/>
</dbReference>
<keyword evidence="5 14" id="KW-0812">Transmembrane</keyword>
<dbReference type="PANTHER" id="PTHR11259:SF1">
    <property type="entry name" value="RAS-RELATED GTP-BINDING PROTEIN"/>
    <property type="match status" value="1"/>
</dbReference>
<organism evidence="15 16">
    <name type="scientific">Malassezia nana</name>
    <dbReference type="NCBI Taxonomy" id="180528"/>
    <lineage>
        <taxon>Eukaryota</taxon>
        <taxon>Fungi</taxon>
        <taxon>Dikarya</taxon>
        <taxon>Basidiomycota</taxon>
        <taxon>Ustilaginomycotina</taxon>
        <taxon>Malasseziomycetes</taxon>
        <taxon>Malasseziales</taxon>
        <taxon>Malasseziaceae</taxon>
        <taxon>Malassezia</taxon>
    </lineage>
</organism>
<proteinExistence type="inferred from homology"/>
<dbReference type="EMBL" id="CP119892">
    <property type="protein sequence ID" value="WFD25562.1"/>
    <property type="molecule type" value="Genomic_DNA"/>
</dbReference>
<evidence type="ECO:0000256" key="11">
    <source>
        <dbReference type="ARBA" id="ARBA00023134"/>
    </source>
</evidence>
<gene>
    <name evidence="15" type="primary">GTR1</name>
    <name evidence="15" type="ORF">MNAN1_000522</name>
</gene>
<comment type="similarity">
    <text evidence="3">Belongs to the CCDC90 family.</text>
</comment>
<keyword evidence="7" id="KW-0809">Transit peptide</keyword>
<dbReference type="GO" id="GO:0000329">
    <property type="term" value="C:fungal-type vacuole membrane"/>
    <property type="evidence" value="ECO:0007669"/>
    <property type="project" value="TreeGrafter"/>
</dbReference>
<dbReference type="GO" id="GO:0010507">
    <property type="term" value="P:negative regulation of autophagy"/>
    <property type="evidence" value="ECO:0007669"/>
    <property type="project" value="TreeGrafter"/>
</dbReference>